<keyword evidence="1" id="KW-0732">Signal</keyword>
<dbReference type="PROSITE" id="PS51257">
    <property type="entry name" value="PROKAR_LIPOPROTEIN"/>
    <property type="match status" value="1"/>
</dbReference>
<feature type="signal peptide" evidence="1">
    <location>
        <begin position="1"/>
        <end position="20"/>
    </location>
</feature>
<evidence type="ECO:0000313" key="3">
    <source>
        <dbReference type="EMBL" id="OWL95018.1"/>
    </source>
</evidence>
<protein>
    <submittedName>
        <fullName evidence="3">Water stress and hypersensitive response domain-containing protein</fullName>
    </submittedName>
</protein>
<dbReference type="SMART" id="SM00769">
    <property type="entry name" value="WHy"/>
    <property type="match status" value="1"/>
</dbReference>
<dbReference type="InterPro" id="IPR013990">
    <property type="entry name" value="WHy-dom"/>
</dbReference>
<evidence type="ECO:0000313" key="4">
    <source>
        <dbReference type="Proteomes" id="UP000197208"/>
    </source>
</evidence>
<sequence length="166" mass="17180">MRLLPAAALSTAALSLSACAPLQQIVQVPQVQVQNVTLTSLTLPGGFGSAPVANLSMTLEVTNPNPLPLRMANIAGALIIDGAAVGDVSFPNVDIAARGVSTQRADLSIPVTLNTAASFLKVARGQLVTYRVDGGFTANFGPLGLQQFGPFTLSQGQWKQAPILPF</sequence>
<dbReference type="GO" id="GO:0009269">
    <property type="term" value="P:response to desiccation"/>
    <property type="evidence" value="ECO:0007669"/>
    <property type="project" value="InterPro"/>
</dbReference>
<dbReference type="RefSeq" id="WP_088249106.1">
    <property type="nucleotide sequence ID" value="NZ_BNAM01000003.1"/>
</dbReference>
<dbReference type="OrthoDB" id="67962at2"/>
<dbReference type="Pfam" id="PF03168">
    <property type="entry name" value="LEA_2"/>
    <property type="match status" value="1"/>
</dbReference>
<organism evidence="3 4">
    <name type="scientific">Deinococcus indicus</name>
    <dbReference type="NCBI Taxonomy" id="223556"/>
    <lineage>
        <taxon>Bacteria</taxon>
        <taxon>Thermotogati</taxon>
        <taxon>Deinococcota</taxon>
        <taxon>Deinococci</taxon>
        <taxon>Deinococcales</taxon>
        <taxon>Deinococcaceae</taxon>
        <taxon>Deinococcus</taxon>
    </lineage>
</organism>
<dbReference type="EMBL" id="NHMK01000020">
    <property type="protein sequence ID" value="OWL95018.1"/>
    <property type="molecule type" value="Genomic_DNA"/>
</dbReference>
<dbReference type="AlphaFoldDB" id="A0A246BID0"/>
<dbReference type="Proteomes" id="UP000197208">
    <property type="component" value="Unassembled WGS sequence"/>
</dbReference>
<gene>
    <name evidence="3" type="ORF">CBQ26_13260</name>
</gene>
<evidence type="ECO:0000256" key="1">
    <source>
        <dbReference type="SAM" id="SignalP"/>
    </source>
</evidence>
<dbReference type="Gene3D" id="2.60.40.1820">
    <property type="match status" value="1"/>
</dbReference>
<accession>A0A246BID0</accession>
<dbReference type="InterPro" id="IPR004864">
    <property type="entry name" value="LEA_2"/>
</dbReference>
<dbReference type="SUPFAM" id="SSF117070">
    <property type="entry name" value="LEA14-like"/>
    <property type="match status" value="1"/>
</dbReference>
<feature type="chain" id="PRO_5013235818" evidence="1">
    <location>
        <begin position="21"/>
        <end position="166"/>
    </location>
</feature>
<reference evidence="3 4" key="1">
    <citation type="submission" date="2017-05" db="EMBL/GenBank/DDBJ databases">
        <title>De novo genome assembly of Deniococcus indicus strain DR1.</title>
        <authorList>
            <person name="Chauhan D."/>
            <person name="Yennamalli R.M."/>
            <person name="Priyadarshini R."/>
        </authorList>
    </citation>
    <scope>NUCLEOTIDE SEQUENCE [LARGE SCALE GENOMIC DNA]</scope>
    <source>
        <strain evidence="3 4">DR1</strain>
    </source>
</reference>
<keyword evidence="4" id="KW-1185">Reference proteome</keyword>
<evidence type="ECO:0000259" key="2">
    <source>
        <dbReference type="SMART" id="SM00769"/>
    </source>
</evidence>
<comment type="caution">
    <text evidence="3">The sequence shown here is derived from an EMBL/GenBank/DDBJ whole genome shotgun (WGS) entry which is preliminary data.</text>
</comment>
<feature type="domain" description="Water stress and hypersensitive response" evidence="2">
    <location>
        <begin position="38"/>
        <end position="154"/>
    </location>
</feature>
<proteinExistence type="predicted"/>
<name>A0A246BID0_9DEIO</name>